<dbReference type="Pfam" id="PF00697">
    <property type="entry name" value="PRAI"/>
    <property type="match status" value="1"/>
</dbReference>
<evidence type="ECO:0000313" key="11">
    <source>
        <dbReference type="EMBL" id="KPL89846.1"/>
    </source>
</evidence>
<dbReference type="GO" id="GO:0000162">
    <property type="term" value="P:L-tryptophan biosynthetic process"/>
    <property type="evidence" value="ECO:0007669"/>
    <property type="project" value="UniProtKB-UniRule"/>
</dbReference>
<dbReference type="PANTHER" id="PTHR42894:SF1">
    <property type="entry name" value="N-(5'-PHOSPHORIBOSYL)ANTHRANILATE ISOMERASE"/>
    <property type="match status" value="1"/>
</dbReference>
<comment type="catalytic activity">
    <reaction evidence="1 9">
        <text>N-(5-phospho-beta-D-ribosyl)anthranilate = 1-(2-carboxyphenylamino)-1-deoxy-D-ribulose 5-phosphate</text>
        <dbReference type="Rhea" id="RHEA:21540"/>
        <dbReference type="ChEBI" id="CHEBI:18277"/>
        <dbReference type="ChEBI" id="CHEBI:58613"/>
        <dbReference type="EC" id="5.3.1.24"/>
    </reaction>
</comment>
<dbReference type="Proteomes" id="UP000050501">
    <property type="component" value="Unassembled WGS sequence"/>
</dbReference>
<evidence type="ECO:0000256" key="6">
    <source>
        <dbReference type="ARBA" id="ARBA00022822"/>
    </source>
</evidence>
<dbReference type="RefSeq" id="WP_062416990.1">
    <property type="nucleotide sequence ID" value="NZ_DF967974.1"/>
</dbReference>
<dbReference type="CDD" id="cd00405">
    <property type="entry name" value="PRAI"/>
    <property type="match status" value="1"/>
</dbReference>
<evidence type="ECO:0000256" key="4">
    <source>
        <dbReference type="ARBA" id="ARBA00022272"/>
    </source>
</evidence>
<evidence type="ECO:0000256" key="8">
    <source>
        <dbReference type="ARBA" id="ARBA00023235"/>
    </source>
</evidence>
<dbReference type="InterPro" id="IPR044643">
    <property type="entry name" value="TrpF_fam"/>
</dbReference>
<comment type="pathway">
    <text evidence="2 9">Amino-acid biosynthesis; L-tryptophan biosynthesis; L-tryptophan from chorismate: step 3/5.</text>
</comment>
<comment type="caution">
    <text evidence="11">The sequence shown here is derived from an EMBL/GenBank/DDBJ whole genome shotgun (WGS) entry which is preliminary data.</text>
</comment>
<organism evidence="11 12">
    <name type="scientific">Levilinea saccharolytica</name>
    <dbReference type="NCBI Taxonomy" id="229921"/>
    <lineage>
        <taxon>Bacteria</taxon>
        <taxon>Bacillati</taxon>
        <taxon>Chloroflexota</taxon>
        <taxon>Anaerolineae</taxon>
        <taxon>Anaerolineales</taxon>
        <taxon>Anaerolineaceae</taxon>
        <taxon>Levilinea</taxon>
    </lineage>
</organism>
<dbReference type="InterPro" id="IPR013785">
    <property type="entry name" value="Aldolase_TIM"/>
</dbReference>
<evidence type="ECO:0000256" key="9">
    <source>
        <dbReference type="HAMAP-Rule" id="MF_00135"/>
    </source>
</evidence>
<dbReference type="EMBL" id="LGCM01000014">
    <property type="protein sequence ID" value="KPL89846.1"/>
    <property type="molecule type" value="Genomic_DNA"/>
</dbReference>
<evidence type="ECO:0000256" key="5">
    <source>
        <dbReference type="ARBA" id="ARBA00022605"/>
    </source>
</evidence>
<keyword evidence="12" id="KW-1185">Reference proteome</keyword>
<dbReference type="GO" id="GO:0004640">
    <property type="term" value="F:phosphoribosylanthranilate isomerase activity"/>
    <property type="evidence" value="ECO:0007669"/>
    <property type="project" value="UniProtKB-UniRule"/>
</dbReference>
<dbReference type="SUPFAM" id="SSF51366">
    <property type="entry name" value="Ribulose-phoshate binding barrel"/>
    <property type="match status" value="1"/>
</dbReference>
<evidence type="ECO:0000256" key="7">
    <source>
        <dbReference type="ARBA" id="ARBA00023141"/>
    </source>
</evidence>
<evidence type="ECO:0000256" key="3">
    <source>
        <dbReference type="ARBA" id="ARBA00012572"/>
    </source>
</evidence>
<dbReference type="OrthoDB" id="9786954at2"/>
<reference evidence="11 12" key="1">
    <citation type="submission" date="2015-07" db="EMBL/GenBank/DDBJ databases">
        <title>Genome sequence of Levilinea saccharolytica DSM 16555.</title>
        <authorList>
            <person name="Hemp J."/>
            <person name="Ward L.M."/>
            <person name="Pace L.A."/>
            <person name="Fischer W.W."/>
        </authorList>
    </citation>
    <scope>NUCLEOTIDE SEQUENCE [LARGE SCALE GENOMIC DNA]</scope>
    <source>
        <strain evidence="11 12">KIBI-1</strain>
    </source>
</reference>
<dbReference type="InterPro" id="IPR011060">
    <property type="entry name" value="RibuloseP-bd_barrel"/>
</dbReference>
<dbReference type="UniPathway" id="UPA00035">
    <property type="reaction ID" value="UER00042"/>
</dbReference>
<dbReference type="AlphaFoldDB" id="A0A0P6XYL9"/>
<sequence length="232" mass="24113">MADCVIQIYAFTRPEEAAAAAEMGVQQVGFVAGRYGLVHGELDFAAARAIVEALPGGTRSVALTMSTDVDEIVRMAAAVRPDIVHVSTDLYDVDVDGMRRLRSLLPESVQLMKAVPVEDEASVAAAQAFAQVSDLLLLDSKVSGFPGVGATGATHDWRLSRRIVESVKIPVILAGGLSAENVAASIAAVQPWGVDSNTATNVPGDPLVKDMARVAAFVRAVRAAPGGSAYGA</sequence>
<proteinExistence type="inferred from homology"/>
<feature type="domain" description="N-(5'phosphoribosyl) anthranilate isomerase (PRAI)" evidence="10">
    <location>
        <begin position="48"/>
        <end position="219"/>
    </location>
</feature>
<dbReference type="STRING" id="229921.ADN01_02895"/>
<comment type="similarity">
    <text evidence="9">Belongs to the TrpF family.</text>
</comment>
<keyword evidence="8 9" id="KW-0413">Isomerase</keyword>
<keyword evidence="5 9" id="KW-0028">Amino-acid biosynthesis</keyword>
<dbReference type="Gene3D" id="3.20.20.70">
    <property type="entry name" value="Aldolase class I"/>
    <property type="match status" value="1"/>
</dbReference>
<keyword evidence="7 9" id="KW-0057">Aromatic amino acid biosynthesis</keyword>
<dbReference type="EC" id="5.3.1.24" evidence="3 9"/>
<accession>A0A0P6XYL9</accession>
<evidence type="ECO:0000256" key="1">
    <source>
        <dbReference type="ARBA" id="ARBA00001164"/>
    </source>
</evidence>
<evidence type="ECO:0000259" key="10">
    <source>
        <dbReference type="Pfam" id="PF00697"/>
    </source>
</evidence>
<dbReference type="PANTHER" id="PTHR42894">
    <property type="entry name" value="N-(5'-PHOSPHORIBOSYL)ANTHRANILATE ISOMERASE"/>
    <property type="match status" value="1"/>
</dbReference>
<keyword evidence="6 9" id="KW-0822">Tryptophan biosynthesis</keyword>
<dbReference type="HAMAP" id="MF_00135">
    <property type="entry name" value="PRAI"/>
    <property type="match status" value="1"/>
</dbReference>
<protein>
    <recommendedName>
        <fullName evidence="4 9">N-(5'-phosphoribosyl)anthranilate isomerase</fullName>
        <shortName evidence="9">PRAI</shortName>
        <ecNumber evidence="3 9">5.3.1.24</ecNumber>
    </recommendedName>
</protein>
<name>A0A0P6XYL9_9CHLR</name>
<dbReference type="InterPro" id="IPR001240">
    <property type="entry name" value="PRAI_dom"/>
</dbReference>
<evidence type="ECO:0000313" key="12">
    <source>
        <dbReference type="Proteomes" id="UP000050501"/>
    </source>
</evidence>
<evidence type="ECO:0000256" key="2">
    <source>
        <dbReference type="ARBA" id="ARBA00004664"/>
    </source>
</evidence>
<gene>
    <name evidence="9" type="primary">trpF</name>
    <name evidence="11" type="ORF">ADN01_02895</name>
</gene>